<dbReference type="Proteomes" id="UP000183947">
    <property type="component" value="Unassembled WGS sequence"/>
</dbReference>
<reference evidence="6" key="1">
    <citation type="submission" date="2016-11" db="EMBL/GenBank/DDBJ databases">
        <authorList>
            <person name="Varghese N."/>
            <person name="Submissions S."/>
        </authorList>
    </citation>
    <scope>NUCLEOTIDE SEQUENCE [LARGE SCALE GENOMIC DNA]</scope>
    <source>
        <strain evidence="6">DSM 18569</strain>
    </source>
</reference>
<dbReference type="InterPro" id="IPR001672">
    <property type="entry name" value="G6P_Isomerase"/>
</dbReference>
<dbReference type="GO" id="GO:0051156">
    <property type="term" value="P:glucose 6-phosphate metabolic process"/>
    <property type="evidence" value="ECO:0007669"/>
    <property type="project" value="TreeGrafter"/>
</dbReference>
<dbReference type="OrthoDB" id="140919at2"/>
<dbReference type="PROSITE" id="PS51463">
    <property type="entry name" value="P_GLUCOSE_ISOMERASE_3"/>
    <property type="match status" value="1"/>
</dbReference>
<dbReference type="GO" id="GO:0006096">
    <property type="term" value="P:glycolytic process"/>
    <property type="evidence" value="ECO:0007669"/>
    <property type="project" value="UniProtKB-UniPathway"/>
</dbReference>
<name>A0A1M6TTV6_9BACT</name>
<dbReference type="PANTHER" id="PTHR11469:SF1">
    <property type="entry name" value="GLUCOSE-6-PHOSPHATE ISOMERASE"/>
    <property type="match status" value="1"/>
</dbReference>
<keyword evidence="6" id="KW-1185">Reference proteome</keyword>
<protein>
    <recommendedName>
        <fullName evidence="4">Glucose-6-phosphate isomerase</fullName>
        <ecNumber evidence="4">5.3.1.9</ecNumber>
    </recommendedName>
</protein>
<dbReference type="Gene3D" id="3.40.50.10490">
    <property type="entry name" value="Glucose-6-phosphate isomerase like protein, domain 1"/>
    <property type="match status" value="3"/>
</dbReference>
<keyword evidence="2 4" id="KW-0324">Glycolysis</keyword>
<dbReference type="PANTHER" id="PTHR11469">
    <property type="entry name" value="GLUCOSE-6-PHOSPHATE ISOMERASE"/>
    <property type="match status" value="1"/>
</dbReference>
<dbReference type="PRINTS" id="PR00662">
    <property type="entry name" value="G6PISOMERASE"/>
</dbReference>
<dbReference type="GO" id="GO:0004347">
    <property type="term" value="F:glucose-6-phosphate isomerase activity"/>
    <property type="evidence" value="ECO:0007669"/>
    <property type="project" value="UniProtKB-EC"/>
</dbReference>
<evidence type="ECO:0000256" key="1">
    <source>
        <dbReference type="ARBA" id="ARBA00022432"/>
    </source>
</evidence>
<evidence type="ECO:0000256" key="3">
    <source>
        <dbReference type="ARBA" id="ARBA00023235"/>
    </source>
</evidence>
<evidence type="ECO:0000256" key="4">
    <source>
        <dbReference type="RuleBase" id="RU000612"/>
    </source>
</evidence>
<evidence type="ECO:0000313" key="5">
    <source>
        <dbReference type="EMBL" id="SHK60432.1"/>
    </source>
</evidence>
<dbReference type="EC" id="5.3.1.9" evidence="4"/>
<comment type="catalytic activity">
    <reaction evidence="4">
        <text>alpha-D-glucose 6-phosphate = beta-D-fructose 6-phosphate</text>
        <dbReference type="Rhea" id="RHEA:11816"/>
        <dbReference type="ChEBI" id="CHEBI:57634"/>
        <dbReference type="ChEBI" id="CHEBI:58225"/>
        <dbReference type="EC" id="5.3.1.9"/>
    </reaction>
</comment>
<dbReference type="SUPFAM" id="SSF53697">
    <property type="entry name" value="SIS domain"/>
    <property type="match status" value="1"/>
</dbReference>
<keyword evidence="1 4" id="KW-0312">Gluconeogenesis</keyword>
<keyword evidence="3 4" id="KW-0413">Isomerase</keyword>
<dbReference type="AlphaFoldDB" id="A0A1M6TTV6"/>
<accession>A0A1M6TTV6</accession>
<evidence type="ECO:0000313" key="6">
    <source>
        <dbReference type="Proteomes" id="UP000183947"/>
    </source>
</evidence>
<dbReference type="GO" id="GO:0005829">
    <property type="term" value="C:cytosol"/>
    <property type="evidence" value="ECO:0007669"/>
    <property type="project" value="TreeGrafter"/>
</dbReference>
<comment type="similarity">
    <text evidence="4">Belongs to the GPI family.</text>
</comment>
<dbReference type="GO" id="GO:0097367">
    <property type="term" value="F:carbohydrate derivative binding"/>
    <property type="evidence" value="ECO:0007669"/>
    <property type="project" value="InterPro"/>
</dbReference>
<dbReference type="GO" id="GO:0048029">
    <property type="term" value="F:monosaccharide binding"/>
    <property type="evidence" value="ECO:0007669"/>
    <property type="project" value="TreeGrafter"/>
</dbReference>
<dbReference type="GO" id="GO:0006094">
    <property type="term" value="P:gluconeogenesis"/>
    <property type="evidence" value="ECO:0007669"/>
    <property type="project" value="UniProtKB-KW"/>
</dbReference>
<organism evidence="5 6">
    <name type="scientific">Hymenobacter psychrotolerans DSM 18569</name>
    <dbReference type="NCBI Taxonomy" id="1121959"/>
    <lineage>
        <taxon>Bacteria</taxon>
        <taxon>Pseudomonadati</taxon>
        <taxon>Bacteroidota</taxon>
        <taxon>Cytophagia</taxon>
        <taxon>Cytophagales</taxon>
        <taxon>Hymenobacteraceae</taxon>
        <taxon>Hymenobacter</taxon>
    </lineage>
</organism>
<proteinExistence type="inferred from homology"/>
<dbReference type="Pfam" id="PF00342">
    <property type="entry name" value="PGI"/>
    <property type="match status" value="1"/>
</dbReference>
<dbReference type="RefSeq" id="WP_073282146.1">
    <property type="nucleotide sequence ID" value="NZ_FRAS01000004.1"/>
</dbReference>
<evidence type="ECO:0000256" key="2">
    <source>
        <dbReference type="ARBA" id="ARBA00023152"/>
    </source>
</evidence>
<sequence>MASEATTSIPDMTMQLVSYQSAVDAKLQEFNAKNFTAGFWQKQADLWVQDATAQQSLRSFMGWLRVAETMLPRVPEIEEFAREVKAAGFQHVVVMGMGGSTMTPIVFKQAFEKAADGLPLSVLDTTNPATVREVEASVPLAETLFVVASKSGTTAEPLAFGDYFYARLKELKGDKAGENFVAITDPGSKFVTQATAEGYRRIFLNFAEVGGRFSALSYFGLVPAALYGIDIKTLLERAIGMMRATGSEGEVAQNPGLELGVALGVLAQQGRDKLTLVVPAGLSDFGLWLEQLVAESTGKEGKGILPLAGDPLNSPQVYGQDRVFVYVGYESQPDADNRAKVAALQAAGHPVVTILLRDALDLGQEFFRWEVATAVASAVLEINPFDQPNVQAAKTATDQLMKVVVEKGALPQTSSPVLQENGLDYYTSVSGADATEVLRNFFGQAKAGDFLCIQAYLQETPAVNQELDELRALVQQQKHIATASGYGPRFLHSTGQYHKGGPDTGLFLQLTTDHAQDLPLPGRPYTFGTFQNAQAAGDLQALHDYNRRTLRVHLGTAGEEAGVATLLEALRKALA</sequence>
<gene>
    <name evidence="5" type="ORF">SAMN02746009_01224</name>
</gene>
<dbReference type="InterPro" id="IPR046348">
    <property type="entry name" value="SIS_dom_sf"/>
</dbReference>
<dbReference type="EMBL" id="FRAS01000004">
    <property type="protein sequence ID" value="SHK60432.1"/>
    <property type="molecule type" value="Genomic_DNA"/>
</dbReference>
<dbReference type="UniPathway" id="UPA00109">
    <property type="reaction ID" value="UER00181"/>
</dbReference>
<comment type="pathway">
    <text evidence="4">Carbohydrate degradation; glycolysis; D-glyceraldehyde 3-phosphate and glycerone phosphate from D-glucose: step 2/4.</text>
</comment>
<dbReference type="STRING" id="1121959.SAMN02746009_01224"/>